<dbReference type="Proteomes" id="UP000245890">
    <property type="component" value="Unassembled WGS sequence"/>
</dbReference>
<dbReference type="PANTHER" id="PTHR38009">
    <property type="entry name" value="CONSERVED HYPOTHETICAL PHAGE TAIL PROTEIN"/>
    <property type="match status" value="1"/>
</dbReference>
<keyword evidence="2" id="KW-1185">Reference proteome</keyword>
<dbReference type="InterPro" id="IPR010667">
    <property type="entry name" value="Phage_T4_Gp19"/>
</dbReference>
<dbReference type="GO" id="GO:0005198">
    <property type="term" value="F:structural molecule activity"/>
    <property type="evidence" value="ECO:0007669"/>
    <property type="project" value="InterPro"/>
</dbReference>
<dbReference type="InterPro" id="IPR011747">
    <property type="entry name" value="CHP02241"/>
</dbReference>
<dbReference type="NCBIfam" id="TIGR02241">
    <property type="entry name" value="conserved hypothetical phage tail region protein"/>
    <property type="match status" value="1"/>
</dbReference>
<proteinExistence type="predicted"/>
<reference evidence="1 2" key="1">
    <citation type="submission" date="2018-05" db="EMBL/GenBank/DDBJ databases">
        <title>Description of Sphingomonas pokkalii sp nov, isolated from the rhizosphere of saline tolerant pokkali rice and its draft genome analysis.</title>
        <authorList>
            <person name="Menon R."/>
            <person name="Kumari S."/>
            <person name="Rameshkumar N."/>
        </authorList>
    </citation>
    <scope>NUCLEOTIDE SEQUENCE [LARGE SCALE GENOMIC DNA]</scope>
    <source>
        <strain evidence="1 2">L3B27</strain>
    </source>
</reference>
<dbReference type="EMBL" id="QENQ01000001">
    <property type="protein sequence ID" value="PVX30077.1"/>
    <property type="molecule type" value="Genomic_DNA"/>
</dbReference>
<evidence type="ECO:0000313" key="2">
    <source>
        <dbReference type="Proteomes" id="UP000245890"/>
    </source>
</evidence>
<dbReference type="OrthoDB" id="9799891at2"/>
<dbReference type="AlphaFoldDB" id="A0A2U0SFE2"/>
<sequence length="158" mass="16909">MASNYYPPPAFSFAVAIASMASVPMDANIDAAFQEVSGIDPKVDLEEVREGGVNDYVHQLPGVTKHSNLVLKRGYVTKDSPLADWAAQTVGSTLGTPIQTQTITIFLLGPTGQALVTWTFLNAWPVKWEVGTLDSTNTSSVLTQTLEISYSTVTSALS</sequence>
<dbReference type="Pfam" id="PF06841">
    <property type="entry name" value="Phage_T4_gp19"/>
    <property type="match status" value="1"/>
</dbReference>
<organism evidence="1 2">
    <name type="scientific">Sphingomonas pokkalii</name>
    <dbReference type="NCBI Taxonomy" id="2175090"/>
    <lineage>
        <taxon>Bacteria</taxon>
        <taxon>Pseudomonadati</taxon>
        <taxon>Pseudomonadota</taxon>
        <taxon>Alphaproteobacteria</taxon>
        <taxon>Sphingomonadales</taxon>
        <taxon>Sphingomonadaceae</taxon>
        <taxon>Sphingomonas</taxon>
    </lineage>
</organism>
<evidence type="ECO:0000313" key="1">
    <source>
        <dbReference type="EMBL" id="PVX30077.1"/>
    </source>
</evidence>
<dbReference type="PANTHER" id="PTHR38009:SF1">
    <property type="entry name" value="CONSERVED HYPOTHETICAL PHAGE TAIL PROTEIN"/>
    <property type="match status" value="1"/>
</dbReference>
<dbReference type="RefSeq" id="WP_116469494.1">
    <property type="nucleotide sequence ID" value="NZ_QENQ01000001.1"/>
</dbReference>
<gene>
    <name evidence="1" type="ORF">DD559_12670</name>
</gene>
<comment type="caution">
    <text evidence="1">The sequence shown here is derived from an EMBL/GenBank/DDBJ whole genome shotgun (WGS) entry which is preliminary data.</text>
</comment>
<name>A0A2U0SFE2_9SPHN</name>
<protein>
    <submittedName>
        <fullName evidence="1">Phage tail protein</fullName>
    </submittedName>
</protein>
<accession>A0A2U0SFE2</accession>